<reference evidence="2" key="1">
    <citation type="journal article" date="2023" name="Hortic. Res.">
        <title>A chromosome-level phased genome enabling allele-level studies in sweet orange: a case study on citrus Huanglongbing tolerance.</title>
        <authorList>
            <person name="Wu B."/>
            <person name="Yu Q."/>
            <person name="Deng Z."/>
            <person name="Duan Y."/>
            <person name="Luo F."/>
            <person name="Gmitter F. Jr."/>
        </authorList>
    </citation>
    <scope>NUCLEOTIDE SEQUENCE [LARGE SCALE GENOMIC DNA]</scope>
    <source>
        <strain evidence="2">cv. Valencia</strain>
    </source>
</reference>
<accession>A0ACB8NMH1</accession>
<dbReference type="Proteomes" id="UP000829398">
    <property type="component" value="Chromosome 1"/>
</dbReference>
<sequence length="202" mass="23357">MKRVAANSKKSHFVWEEASAKFKQQRLLEDYLEVQKLSLLVSMDLNGALYEVQSFTVVVFPMLSKPNHRGEFVCKKKKLQIAKQKREILLAEVRFLRRRHKHLKMQSEELEVKQGLVANSSTQSRMLANNENHGVNEVSVNNLPPVLVAHPILGGEGWNRERKEEVVLESTRVKKKRKTHTINEKRVGKKKISWQDQVALKA</sequence>
<protein>
    <submittedName>
        <fullName evidence="1">Uncharacterized protein</fullName>
    </submittedName>
</protein>
<comment type="caution">
    <text evidence="1">The sequence shown here is derived from an EMBL/GenBank/DDBJ whole genome shotgun (WGS) entry which is preliminary data.</text>
</comment>
<dbReference type="EMBL" id="CM039170">
    <property type="protein sequence ID" value="KAH9798755.1"/>
    <property type="molecule type" value="Genomic_DNA"/>
</dbReference>
<evidence type="ECO:0000313" key="2">
    <source>
        <dbReference type="Proteomes" id="UP000829398"/>
    </source>
</evidence>
<gene>
    <name evidence="1" type="ORF">KPL71_000134</name>
</gene>
<evidence type="ECO:0000313" key="1">
    <source>
        <dbReference type="EMBL" id="KAH9798755.1"/>
    </source>
</evidence>
<organism evidence="1 2">
    <name type="scientific">Citrus sinensis</name>
    <name type="common">Sweet orange</name>
    <name type="synonym">Citrus aurantium var. sinensis</name>
    <dbReference type="NCBI Taxonomy" id="2711"/>
    <lineage>
        <taxon>Eukaryota</taxon>
        <taxon>Viridiplantae</taxon>
        <taxon>Streptophyta</taxon>
        <taxon>Embryophyta</taxon>
        <taxon>Tracheophyta</taxon>
        <taxon>Spermatophyta</taxon>
        <taxon>Magnoliopsida</taxon>
        <taxon>eudicotyledons</taxon>
        <taxon>Gunneridae</taxon>
        <taxon>Pentapetalae</taxon>
        <taxon>rosids</taxon>
        <taxon>malvids</taxon>
        <taxon>Sapindales</taxon>
        <taxon>Rutaceae</taxon>
        <taxon>Aurantioideae</taxon>
        <taxon>Citrus</taxon>
    </lineage>
</organism>
<name>A0ACB8NMH1_CITSI</name>
<keyword evidence="2" id="KW-1185">Reference proteome</keyword>
<proteinExistence type="predicted"/>